<dbReference type="AlphaFoldDB" id="A0A4Z0YF98"/>
<evidence type="ECO:0000313" key="4">
    <source>
        <dbReference type="Proteomes" id="UP000297716"/>
    </source>
</evidence>
<protein>
    <recommendedName>
        <fullName evidence="5">Biotrophy-associated secreted protein 2</fullName>
    </recommendedName>
</protein>
<dbReference type="Proteomes" id="UP000297716">
    <property type="component" value="Unassembled WGS sequence"/>
</dbReference>
<sequence>MVRFSATAAILALAMTVAAIPAPMPALPDPAGAQNIGNGNNGQFIGGQCLSSNDCALDTACCATFGSIGLCSGLGAQTQAGKTGCGFGDGGSSAAPAVPDETGSDNTGNETGSGSGTDSGSNTVVVSPDTAGSQNVGLGNGSQFITGQCTSDADCASACCATGGKCAAAAVVNSPEDPRECGFVGTLVNA</sequence>
<evidence type="ECO:0000256" key="2">
    <source>
        <dbReference type="SAM" id="SignalP"/>
    </source>
</evidence>
<feature type="signal peptide" evidence="2">
    <location>
        <begin position="1"/>
        <end position="19"/>
    </location>
</feature>
<dbReference type="OrthoDB" id="2132010at2759"/>
<keyword evidence="2" id="KW-0732">Signal</keyword>
<reference evidence="3 4" key="1">
    <citation type="submission" date="2019-03" db="EMBL/GenBank/DDBJ databases">
        <title>Draft genome sequence of Xylaria hypoxylon DSM 108379, a ubiquitous saprotrophic-parasitic fungi on hardwood.</title>
        <authorList>
            <person name="Buettner E."/>
            <person name="Leonhardt S."/>
            <person name="Gebauer A.M."/>
            <person name="Liers C."/>
            <person name="Hofrichter M."/>
            <person name="Kellner H."/>
        </authorList>
    </citation>
    <scope>NUCLEOTIDE SEQUENCE [LARGE SCALE GENOMIC DNA]</scope>
    <source>
        <strain evidence="3 4">DSM 108379</strain>
    </source>
</reference>
<gene>
    <name evidence="3" type="ORF">E0Z10_g5801</name>
</gene>
<keyword evidence="4" id="KW-1185">Reference proteome</keyword>
<feature type="compositionally biased region" description="Low complexity" evidence="1">
    <location>
        <begin position="118"/>
        <end position="127"/>
    </location>
</feature>
<organism evidence="3 4">
    <name type="scientific">Xylaria hypoxylon</name>
    <dbReference type="NCBI Taxonomy" id="37992"/>
    <lineage>
        <taxon>Eukaryota</taxon>
        <taxon>Fungi</taxon>
        <taxon>Dikarya</taxon>
        <taxon>Ascomycota</taxon>
        <taxon>Pezizomycotina</taxon>
        <taxon>Sordariomycetes</taxon>
        <taxon>Xylariomycetidae</taxon>
        <taxon>Xylariales</taxon>
        <taxon>Xylariaceae</taxon>
        <taxon>Xylaria</taxon>
    </lineage>
</organism>
<dbReference type="STRING" id="37992.A0A4Z0YF98"/>
<feature type="region of interest" description="Disordered" evidence="1">
    <location>
        <begin position="95"/>
        <end position="132"/>
    </location>
</feature>
<accession>A0A4Z0YF98</accession>
<proteinExistence type="predicted"/>
<evidence type="ECO:0000313" key="3">
    <source>
        <dbReference type="EMBL" id="TGJ82979.1"/>
    </source>
</evidence>
<name>A0A4Z0YF98_9PEZI</name>
<comment type="caution">
    <text evidence="3">The sequence shown here is derived from an EMBL/GenBank/DDBJ whole genome shotgun (WGS) entry which is preliminary data.</text>
</comment>
<dbReference type="EMBL" id="SKBN01000109">
    <property type="protein sequence ID" value="TGJ82979.1"/>
    <property type="molecule type" value="Genomic_DNA"/>
</dbReference>
<evidence type="ECO:0000256" key="1">
    <source>
        <dbReference type="SAM" id="MobiDB-lite"/>
    </source>
</evidence>
<feature type="chain" id="PRO_5021248794" description="Biotrophy-associated secreted protein 2" evidence="2">
    <location>
        <begin position="20"/>
        <end position="190"/>
    </location>
</feature>
<evidence type="ECO:0008006" key="5">
    <source>
        <dbReference type="Google" id="ProtNLM"/>
    </source>
</evidence>